<dbReference type="AlphaFoldDB" id="A0A5C6DR36"/>
<protein>
    <submittedName>
        <fullName evidence="1">Uncharacterized protein</fullName>
    </submittedName>
</protein>
<dbReference type="Proteomes" id="UP000315471">
    <property type="component" value="Unassembled WGS sequence"/>
</dbReference>
<comment type="caution">
    <text evidence="1">The sequence shown here is derived from an EMBL/GenBank/DDBJ whole genome shotgun (WGS) entry which is preliminary data.</text>
</comment>
<reference evidence="1 2" key="1">
    <citation type="submission" date="2019-02" db="EMBL/GenBank/DDBJ databases">
        <title>Deep-cultivation of Planctomycetes and their phenomic and genomic characterization uncovers novel biology.</title>
        <authorList>
            <person name="Wiegand S."/>
            <person name="Jogler M."/>
            <person name="Boedeker C."/>
            <person name="Pinto D."/>
            <person name="Vollmers J."/>
            <person name="Rivas-Marin E."/>
            <person name="Kohn T."/>
            <person name="Peeters S.H."/>
            <person name="Heuer A."/>
            <person name="Rast P."/>
            <person name="Oberbeckmann S."/>
            <person name="Bunk B."/>
            <person name="Jeske O."/>
            <person name="Meyerdierks A."/>
            <person name="Storesund J.E."/>
            <person name="Kallscheuer N."/>
            <person name="Luecker S."/>
            <person name="Lage O.M."/>
            <person name="Pohl T."/>
            <person name="Merkel B.J."/>
            <person name="Hornburger P."/>
            <person name="Mueller R.-W."/>
            <person name="Bruemmer F."/>
            <person name="Labrenz M."/>
            <person name="Spormann A.M."/>
            <person name="Op Den Camp H."/>
            <person name="Overmann J."/>
            <person name="Amann R."/>
            <person name="Jetten M.S.M."/>
            <person name="Mascher T."/>
            <person name="Medema M.H."/>
            <person name="Devos D.P."/>
            <person name="Kaster A.-K."/>
            <person name="Ovreas L."/>
            <person name="Rohde M."/>
            <person name="Galperin M.Y."/>
            <person name="Jogler C."/>
        </authorList>
    </citation>
    <scope>NUCLEOTIDE SEQUENCE [LARGE SCALE GENOMIC DNA]</scope>
    <source>
        <strain evidence="1 2">Q31b</strain>
    </source>
</reference>
<dbReference type="EMBL" id="SJPY01000007">
    <property type="protein sequence ID" value="TWU37466.1"/>
    <property type="molecule type" value="Genomic_DNA"/>
</dbReference>
<sequence length="59" mass="6705">MDVQGRVLDVSDCNSLAGGVPASHSQFWHDPMTTCPWQSDAHFLRQRILKANSKICYER</sequence>
<gene>
    <name evidence="1" type="ORF">Q31b_42540</name>
</gene>
<proteinExistence type="predicted"/>
<evidence type="ECO:0000313" key="1">
    <source>
        <dbReference type="EMBL" id="TWU37466.1"/>
    </source>
</evidence>
<keyword evidence="2" id="KW-1185">Reference proteome</keyword>
<name>A0A5C6DR36_9BACT</name>
<organism evidence="1 2">
    <name type="scientific">Novipirellula aureliae</name>
    <dbReference type="NCBI Taxonomy" id="2527966"/>
    <lineage>
        <taxon>Bacteria</taxon>
        <taxon>Pseudomonadati</taxon>
        <taxon>Planctomycetota</taxon>
        <taxon>Planctomycetia</taxon>
        <taxon>Pirellulales</taxon>
        <taxon>Pirellulaceae</taxon>
        <taxon>Novipirellula</taxon>
    </lineage>
</organism>
<evidence type="ECO:0000313" key="2">
    <source>
        <dbReference type="Proteomes" id="UP000315471"/>
    </source>
</evidence>
<accession>A0A5C6DR36</accession>